<comment type="caution">
    <text evidence="1">The sequence shown here is derived from an EMBL/GenBank/DDBJ whole genome shotgun (WGS) entry which is preliminary data.</text>
</comment>
<dbReference type="RefSeq" id="WP_067532663.1">
    <property type="nucleotide sequence ID" value="NZ_AP025567.1"/>
</dbReference>
<sequence length="87" mass="9804">MSLDDKTIMDLASQLGISADKKSTMAKAKSFEKKSDAELVSEIMKLKEKLNQSNIPYEKQMAAVKSLMPMMNAEQRARLEKIIALLR</sequence>
<dbReference type="EMBL" id="QRMS01000005">
    <property type="protein sequence ID" value="RHJ85211.1"/>
    <property type="molecule type" value="Genomic_DNA"/>
</dbReference>
<gene>
    <name evidence="1" type="ORF">DW099_16060</name>
</gene>
<accession>A0A415DX66</accession>
<evidence type="ECO:0000313" key="1">
    <source>
        <dbReference type="EMBL" id="RHJ85211.1"/>
    </source>
</evidence>
<dbReference type="OrthoDB" id="2084943at2"/>
<dbReference type="AlphaFoldDB" id="A0A415DX66"/>
<protein>
    <submittedName>
        <fullName evidence="1">Uncharacterized protein</fullName>
    </submittedName>
</protein>
<evidence type="ECO:0000313" key="2">
    <source>
        <dbReference type="Proteomes" id="UP000284841"/>
    </source>
</evidence>
<proteinExistence type="predicted"/>
<name>A0A415DX66_9FIRM</name>
<dbReference type="Proteomes" id="UP000284841">
    <property type="component" value="Unassembled WGS sequence"/>
</dbReference>
<reference evidence="1 2" key="1">
    <citation type="submission" date="2018-08" db="EMBL/GenBank/DDBJ databases">
        <title>A genome reference for cultivated species of the human gut microbiota.</title>
        <authorList>
            <person name="Zou Y."/>
            <person name="Xue W."/>
            <person name="Luo G."/>
        </authorList>
    </citation>
    <scope>NUCLEOTIDE SEQUENCE [LARGE SCALE GENOMIC DNA]</scope>
    <source>
        <strain evidence="1 2">AM07-24</strain>
    </source>
</reference>
<organism evidence="1 2">
    <name type="scientific">Emergencia timonensis</name>
    <dbReference type="NCBI Taxonomy" id="1776384"/>
    <lineage>
        <taxon>Bacteria</taxon>
        <taxon>Bacillati</taxon>
        <taxon>Bacillota</taxon>
        <taxon>Clostridia</taxon>
        <taxon>Peptostreptococcales</taxon>
        <taxon>Anaerovoracaceae</taxon>
        <taxon>Emergencia</taxon>
    </lineage>
</organism>
<dbReference type="GeneID" id="83002645"/>
<keyword evidence="2" id="KW-1185">Reference proteome</keyword>